<dbReference type="InterPro" id="IPR040648">
    <property type="entry name" value="HMGXB3_CxC4"/>
</dbReference>
<dbReference type="SMART" id="SM00398">
    <property type="entry name" value="HMG"/>
    <property type="match status" value="1"/>
</dbReference>
<dbReference type="InterPro" id="IPR039598">
    <property type="entry name" value="HMGXB3"/>
</dbReference>
<dbReference type="PANTHER" id="PTHR17609">
    <property type="entry name" value="HMG DOMAIN-CONTAINING PROTEIN 3"/>
    <property type="match status" value="1"/>
</dbReference>
<organism evidence="4 5">
    <name type="scientific">Latimeria chalumnae</name>
    <name type="common">Coelacanth</name>
    <dbReference type="NCBI Taxonomy" id="7897"/>
    <lineage>
        <taxon>Eukaryota</taxon>
        <taxon>Metazoa</taxon>
        <taxon>Chordata</taxon>
        <taxon>Craniata</taxon>
        <taxon>Vertebrata</taxon>
        <taxon>Euteleostomi</taxon>
        <taxon>Coelacanthiformes</taxon>
        <taxon>Coelacanthidae</taxon>
        <taxon>Latimeria</taxon>
    </lineage>
</organism>
<dbReference type="CDD" id="cd21981">
    <property type="entry name" value="HMG-box_HMGXB3"/>
    <property type="match status" value="1"/>
</dbReference>
<dbReference type="Pfam" id="PF18717">
    <property type="entry name" value="CxC4"/>
    <property type="match status" value="1"/>
</dbReference>
<reference evidence="5" key="1">
    <citation type="submission" date="2011-08" db="EMBL/GenBank/DDBJ databases">
        <title>The draft genome of Latimeria chalumnae.</title>
        <authorList>
            <person name="Di Palma F."/>
            <person name="Alfoldi J."/>
            <person name="Johnson J."/>
            <person name="Berlin A."/>
            <person name="Gnerre S."/>
            <person name="Jaffe D."/>
            <person name="MacCallum I."/>
            <person name="Young S."/>
            <person name="Walker B.J."/>
            <person name="Lander E."/>
            <person name="Lindblad-Toh K."/>
        </authorList>
    </citation>
    <scope>NUCLEOTIDE SEQUENCE [LARGE SCALE GENOMIC DNA]</scope>
    <source>
        <strain evidence="5">Wild caught</strain>
    </source>
</reference>
<dbReference type="Gene3D" id="1.10.30.10">
    <property type="entry name" value="High mobility group box domain"/>
    <property type="match status" value="1"/>
</dbReference>
<sequence length="1325" mass="144355">MDTTEDGTEIALVTEEVEGCFTYTVPAPPKKKKKIKGQGENGEKTRKPRTAYLLYYYDTHLKVQQEFPHLPQSEINKKISESWKCLSVAEKGYYLEKAKLEREGIDPNTRLSGPLALAVDVPGFRKILPRSDYLIISKSTLEDLESGKKPLDLHAAQTPGALEGSATPQTFTQDAVQGLFSASRGLAGEAGHITISEQCVAIEGLAEDAAFSHSGAIQEIVSSEILSQYAGSAVDKVAADIIMDEAAALELAVGTPYQTTSLVIEEAVVSSTGGITENTATACQQGAEDGTAVMTVITDQETEESSLTNTSTQFIMLSLPALPIETTPSIKLAATYTRRGRGSCNNPSCSFTYVTRHKPPKCPKCGQHLGGKWVPKGKGTESLKAQTQLNASNTGTAQSQDADLNSNASMREAPGSALENCTAVCQLLNVTPLAEGEGQRLAQREGAALGADAASDPACALCLKEERAPPPITERKGGGQCLNSARGVTARDSLVVKKEELDCSGGSRDPPKMPIQKTSRSVTAAVSFKHQDMRSKGRDKPSLLAAGRPVRAILPAPANPVMKLVSTGKDRLSLLFSSNEKQIVSRTSGLKPSTLKQLGHTFRQTADTNQPKVGLRSTNGESPSTTLDIKAAAFPSIKSSRMTTFDLGLATSRGKGKCKNPGCSYIYTNRHKPRACPQCGRDLAKEKADKPLVMLCPLPEMPSILLDPHVPLTPSQKEVQRQSTLQLLRKTMQIPESEADLADVFALIQDLNSSRFVLSSLNEEMITIEQSSWASYYESSAVQCCLCDSPLFKGTKNSLAGPEDCWLLTDTHVQVVTSQVNVCLNPQCLALHSFNDINSGLFNVGNKLLVSLDLLFRIRNQIRQGNDPREAACDMLDSVLKQTEKSLNSTETGQLQELLCTGYWAFECLTIRDYNDMICGICGVAPKVEIAQRNTENTLALKNVEFTWPDFLTSDEVNVDDFWLTMETEAIEQAAFPSSIPITKFDTSIIAPFIPPLMRGSVVVNTEKDKNPALQPAPGNGSALVRLLHEDTFKPDQISCYSKEELRQLVSLCGIPSCPEQTKEDLCYSLLALYETVQNGFGGVGASQPPPHQTGGKIYKVCPHQVVCGSKYLVRGECARDHVDLLVSSRHWPPVYVVDTATQVALTADIWYPDLTAQMWGKTQGCFSDPMKPPKSVSCPELLDQHYSMDVTLAENSVQHPVTRTSARRIVHAEKETGELLDSDPTYQHHSIFLCQELEPYGATIAAFGDSRTHAARQRAVAFENATYYYLYNRLVDFLTSRDIVNRQISDVVLSCQPGEVVIRDALYRLGVAQINTVGEMEEEE</sequence>
<feature type="region of interest" description="Disordered" evidence="2">
    <location>
        <begin position="501"/>
        <end position="521"/>
    </location>
</feature>
<evidence type="ECO:0000256" key="2">
    <source>
        <dbReference type="SAM" id="MobiDB-lite"/>
    </source>
</evidence>
<dbReference type="SUPFAM" id="SSF47095">
    <property type="entry name" value="HMG-box"/>
    <property type="match status" value="1"/>
</dbReference>
<name>H3B1S9_LATCH</name>
<dbReference type="Proteomes" id="UP000008672">
    <property type="component" value="Unassembled WGS sequence"/>
</dbReference>
<gene>
    <name evidence="4" type="primary">HMGXB3</name>
</gene>
<dbReference type="EMBL" id="AFYH01013063">
    <property type="status" value="NOT_ANNOTATED_CDS"/>
    <property type="molecule type" value="Genomic_DNA"/>
</dbReference>
<keyword evidence="5" id="KW-1185">Reference proteome</keyword>
<dbReference type="InParanoid" id="H3B1S9"/>
<dbReference type="Ensembl" id="ENSLACT00000015960.1">
    <property type="protein sequence ID" value="ENSLACP00000015850.1"/>
    <property type="gene ID" value="ENSLACG00000013957.1"/>
</dbReference>
<dbReference type="InterPro" id="IPR036910">
    <property type="entry name" value="HMG_box_dom_sf"/>
</dbReference>
<keyword evidence="1" id="KW-0539">Nucleus</keyword>
<dbReference type="GO" id="GO:0005634">
    <property type="term" value="C:nucleus"/>
    <property type="evidence" value="ECO:0007669"/>
    <property type="project" value="UniProtKB-UniRule"/>
</dbReference>
<accession>H3B1S9</accession>
<dbReference type="OMA" id="SCWLVHP"/>
<reference evidence="4" key="3">
    <citation type="submission" date="2025-09" db="UniProtKB">
        <authorList>
            <consortium name="Ensembl"/>
        </authorList>
    </citation>
    <scope>IDENTIFICATION</scope>
</reference>
<dbReference type="HOGENOM" id="CLU_006879_0_0_1"/>
<dbReference type="PANTHER" id="PTHR17609:SF2">
    <property type="entry name" value="HMG DOMAIN-CONTAINING PROTEIN 3"/>
    <property type="match status" value="1"/>
</dbReference>
<dbReference type="GO" id="GO:0003677">
    <property type="term" value="F:DNA binding"/>
    <property type="evidence" value="ECO:0007669"/>
    <property type="project" value="UniProtKB-UniRule"/>
</dbReference>
<dbReference type="Pfam" id="PF09011">
    <property type="entry name" value="HMG_box_2"/>
    <property type="match status" value="1"/>
</dbReference>
<dbReference type="EMBL" id="AFYH01013066">
    <property type="status" value="NOT_ANNOTATED_CDS"/>
    <property type="molecule type" value="Genomic_DNA"/>
</dbReference>
<dbReference type="STRING" id="7897.ENSLACP00000015850"/>
<dbReference type="eggNOG" id="ENOG502QZFJ">
    <property type="taxonomic scope" value="Eukaryota"/>
</dbReference>
<reference evidence="4" key="2">
    <citation type="submission" date="2025-08" db="UniProtKB">
        <authorList>
            <consortium name="Ensembl"/>
        </authorList>
    </citation>
    <scope>IDENTIFICATION</scope>
</reference>
<dbReference type="PROSITE" id="PS50118">
    <property type="entry name" value="HMG_BOX_2"/>
    <property type="match status" value="1"/>
</dbReference>
<feature type="compositionally biased region" description="Polar residues" evidence="2">
    <location>
        <begin position="391"/>
        <end position="409"/>
    </location>
</feature>
<evidence type="ECO:0000313" key="4">
    <source>
        <dbReference type="Ensembl" id="ENSLACP00000015850.1"/>
    </source>
</evidence>
<feature type="DNA-binding region" description="HMG box" evidence="1">
    <location>
        <begin position="45"/>
        <end position="103"/>
    </location>
</feature>
<dbReference type="EMBL" id="AFYH01013065">
    <property type="status" value="NOT_ANNOTATED_CDS"/>
    <property type="molecule type" value="Genomic_DNA"/>
</dbReference>
<dbReference type="FunCoup" id="H3B1S9">
    <property type="interactions" value="354"/>
</dbReference>
<keyword evidence="1" id="KW-0238">DNA-binding</keyword>
<dbReference type="GeneTree" id="ENSGT00390000006983"/>
<evidence type="ECO:0000256" key="1">
    <source>
        <dbReference type="PROSITE-ProRule" id="PRU00267"/>
    </source>
</evidence>
<feature type="region of interest" description="Disordered" evidence="2">
    <location>
        <begin position="391"/>
        <end position="413"/>
    </location>
</feature>
<evidence type="ECO:0000313" key="5">
    <source>
        <dbReference type="Proteomes" id="UP000008672"/>
    </source>
</evidence>
<protein>
    <submittedName>
        <fullName evidence="4">HMG-box containing 3</fullName>
    </submittedName>
</protein>
<feature type="domain" description="HMG box" evidence="3">
    <location>
        <begin position="45"/>
        <end position="103"/>
    </location>
</feature>
<evidence type="ECO:0000259" key="3">
    <source>
        <dbReference type="PROSITE" id="PS50118"/>
    </source>
</evidence>
<dbReference type="EMBL" id="AFYH01013064">
    <property type="status" value="NOT_ANNOTATED_CDS"/>
    <property type="molecule type" value="Genomic_DNA"/>
</dbReference>
<dbReference type="InterPro" id="IPR009071">
    <property type="entry name" value="HMG_box_dom"/>
</dbReference>
<proteinExistence type="predicted"/>